<dbReference type="InterPro" id="IPR003787">
    <property type="entry name" value="Sulphur_relay_DsrE/F-like"/>
</dbReference>
<dbReference type="EMBL" id="CAACVI010000009">
    <property type="protein sequence ID" value="VEN73404.1"/>
    <property type="molecule type" value="Genomic_DNA"/>
</dbReference>
<name>A0A484HGA6_9BACT</name>
<dbReference type="Pfam" id="PF02635">
    <property type="entry name" value="DsrE"/>
    <property type="match status" value="1"/>
</dbReference>
<dbReference type="SUPFAM" id="SSF75169">
    <property type="entry name" value="DsrEFH-like"/>
    <property type="match status" value="1"/>
</dbReference>
<gene>
    <name evidence="1" type="ORF">EPICR_170019</name>
</gene>
<reference evidence="1" key="1">
    <citation type="submission" date="2019-01" db="EMBL/GenBank/DDBJ databases">
        <authorList>
            <consortium name="Genoscope - CEA"/>
            <person name="William W."/>
        </authorList>
    </citation>
    <scope>NUCLEOTIDE SEQUENCE</scope>
    <source>
        <strain evidence="1">CR-1</strain>
    </source>
</reference>
<organism evidence="1">
    <name type="scientific">uncultured Desulfobacteraceae bacterium</name>
    <dbReference type="NCBI Taxonomy" id="218296"/>
    <lineage>
        <taxon>Bacteria</taxon>
        <taxon>Pseudomonadati</taxon>
        <taxon>Thermodesulfobacteriota</taxon>
        <taxon>Desulfobacteria</taxon>
        <taxon>Desulfobacterales</taxon>
        <taxon>Desulfobacteraceae</taxon>
        <taxon>environmental samples</taxon>
    </lineage>
</organism>
<protein>
    <submittedName>
        <fullName evidence="1">Uncharacterized protein</fullName>
    </submittedName>
</protein>
<proteinExistence type="predicted"/>
<evidence type="ECO:0000313" key="1">
    <source>
        <dbReference type="EMBL" id="VEN73404.1"/>
    </source>
</evidence>
<accession>A0A484HGA6</accession>
<sequence length="100" mass="10937">MADLGILVNSNKNLGHVVNLAKAAAAKGKDMRIFFTGQGVLCTQEPEFEELVGKAKLFVCDVSFRSWGMSGDVPGVGFKEFVTQAKNAEMIEECEKYVVF</sequence>
<dbReference type="InterPro" id="IPR027396">
    <property type="entry name" value="DsrEFH-like"/>
</dbReference>
<dbReference type="AlphaFoldDB" id="A0A484HGA6"/>